<sequence length="402" mass="46255">MLKKHWLFLLIILFLIILKIIFLTNVPEPILDESKYYIPAAKAYLEGAPDPNFQHPPLGKEILAVDMFFFGDNSLGWRLFSILAGFGSLALTYILALKLSKKPAIASFAVAILGFETLWFLYSTLAFLEIFLVLFSLLALLFLWLYIEKPSYKHLFFFSLSIGAAVAVKWSALLLLPPSLILALLFSKESASKILINAVFSLSLIILVYTASYIPYLISHTTTEWVTLHRQIYEFHNSLTFKNVFGYTSFNDSLFYHPIGWFLEGGAVYTLYKQNDSISRLVTMINPFVLWGGTILFFWYGLRGFLKRDPAISFIVLNLIFLTIPWLFVSRVTYIYYLLSSLPLFSILIAFFLFRFWENPLKRWDVYGFLAANAVFFFVFLPLLVGIQTPTSYLAWLIGYPK</sequence>
<dbReference type="EMBL" id="MHCR01000026">
    <property type="protein sequence ID" value="OGY24995.1"/>
    <property type="molecule type" value="Genomic_DNA"/>
</dbReference>
<evidence type="ECO:0000256" key="6">
    <source>
        <dbReference type="ARBA" id="ARBA00022989"/>
    </source>
</evidence>
<comment type="subcellular location">
    <subcellularLocation>
        <location evidence="1">Cell membrane</location>
        <topology evidence="1">Multi-pass membrane protein</topology>
    </subcellularLocation>
</comment>
<dbReference type="AlphaFoldDB" id="A0A1G1WBE5"/>
<keyword evidence="7 8" id="KW-0472">Membrane</keyword>
<dbReference type="STRING" id="1802595.A2134_01225"/>
<dbReference type="Pfam" id="PF13231">
    <property type="entry name" value="PMT_2"/>
    <property type="match status" value="1"/>
</dbReference>
<keyword evidence="2" id="KW-1003">Cell membrane</keyword>
<evidence type="ECO:0000256" key="7">
    <source>
        <dbReference type="ARBA" id="ARBA00023136"/>
    </source>
</evidence>
<organism evidence="10 11">
    <name type="scientific">Candidatus Woykebacteria bacterium RBG_16_39_9b</name>
    <dbReference type="NCBI Taxonomy" id="1802595"/>
    <lineage>
        <taxon>Bacteria</taxon>
        <taxon>Candidatus Woykeibacteriota</taxon>
    </lineage>
</organism>
<keyword evidence="5 8" id="KW-0812">Transmembrane</keyword>
<keyword evidence="4" id="KW-0808">Transferase</keyword>
<dbReference type="InterPro" id="IPR050297">
    <property type="entry name" value="LipidA_mod_glycosyltrf_83"/>
</dbReference>
<dbReference type="GO" id="GO:0009103">
    <property type="term" value="P:lipopolysaccharide biosynthetic process"/>
    <property type="evidence" value="ECO:0007669"/>
    <property type="project" value="UniProtKB-ARBA"/>
</dbReference>
<feature type="transmembrane region" description="Helical" evidence="8">
    <location>
        <begin position="278"/>
        <end position="299"/>
    </location>
</feature>
<evidence type="ECO:0000313" key="10">
    <source>
        <dbReference type="EMBL" id="OGY24995.1"/>
    </source>
</evidence>
<evidence type="ECO:0000256" key="1">
    <source>
        <dbReference type="ARBA" id="ARBA00004651"/>
    </source>
</evidence>
<feature type="transmembrane region" description="Helical" evidence="8">
    <location>
        <begin position="7"/>
        <end position="26"/>
    </location>
</feature>
<dbReference type="GO" id="GO:0016763">
    <property type="term" value="F:pentosyltransferase activity"/>
    <property type="evidence" value="ECO:0007669"/>
    <property type="project" value="TreeGrafter"/>
</dbReference>
<keyword evidence="3" id="KW-0328">Glycosyltransferase</keyword>
<evidence type="ECO:0000256" key="5">
    <source>
        <dbReference type="ARBA" id="ARBA00022692"/>
    </source>
</evidence>
<gene>
    <name evidence="10" type="ORF">A2134_01225</name>
</gene>
<feature type="transmembrane region" description="Helical" evidence="8">
    <location>
        <begin position="311"/>
        <end position="328"/>
    </location>
</feature>
<evidence type="ECO:0000259" key="9">
    <source>
        <dbReference type="Pfam" id="PF13231"/>
    </source>
</evidence>
<feature type="transmembrane region" description="Helical" evidence="8">
    <location>
        <begin position="128"/>
        <end position="147"/>
    </location>
</feature>
<dbReference type="InterPro" id="IPR038731">
    <property type="entry name" value="RgtA/B/C-like"/>
</dbReference>
<dbReference type="GO" id="GO:0005886">
    <property type="term" value="C:plasma membrane"/>
    <property type="evidence" value="ECO:0007669"/>
    <property type="project" value="UniProtKB-SubCell"/>
</dbReference>
<evidence type="ECO:0000256" key="8">
    <source>
        <dbReference type="SAM" id="Phobius"/>
    </source>
</evidence>
<feature type="transmembrane region" description="Helical" evidence="8">
    <location>
        <begin position="366"/>
        <end position="387"/>
    </location>
</feature>
<feature type="domain" description="Glycosyltransferase RgtA/B/C/D-like" evidence="9">
    <location>
        <begin position="54"/>
        <end position="211"/>
    </location>
</feature>
<evidence type="ECO:0000256" key="3">
    <source>
        <dbReference type="ARBA" id="ARBA00022676"/>
    </source>
</evidence>
<feature type="transmembrane region" description="Helical" evidence="8">
    <location>
        <begin position="334"/>
        <end position="354"/>
    </location>
</feature>
<reference evidence="10 11" key="1">
    <citation type="journal article" date="2016" name="Nat. Commun.">
        <title>Thousands of microbial genomes shed light on interconnected biogeochemical processes in an aquifer system.</title>
        <authorList>
            <person name="Anantharaman K."/>
            <person name="Brown C.T."/>
            <person name="Hug L.A."/>
            <person name="Sharon I."/>
            <person name="Castelle C.J."/>
            <person name="Probst A.J."/>
            <person name="Thomas B.C."/>
            <person name="Singh A."/>
            <person name="Wilkins M.J."/>
            <person name="Karaoz U."/>
            <person name="Brodie E.L."/>
            <person name="Williams K.H."/>
            <person name="Hubbard S.S."/>
            <person name="Banfield J.F."/>
        </authorList>
    </citation>
    <scope>NUCLEOTIDE SEQUENCE [LARGE SCALE GENOMIC DNA]</scope>
</reference>
<name>A0A1G1WBE5_9BACT</name>
<feature type="transmembrane region" description="Helical" evidence="8">
    <location>
        <begin position="154"/>
        <end position="174"/>
    </location>
</feature>
<feature type="transmembrane region" description="Helical" evidence="8">
    <location>
        <begin position="75"/>
        <end position="97"/>
    </location>
</feature>
<dbReference type="PANTHER" id="PTHR33908:SF11">
    <property type="entry name" value="MEMBRANE PROTEIN"/>
    <property type="match status" value="1"/>
</dbReference>
<evidence type="ECO:0000256" key="4">
    <source>
        <dbReference type="ARBA" id="ARBA00022679"/>
    </source>
</evidence>
<keyword evidence="6 8" id="KW-1133">Transmembrane helix</keyword>
<proteinExistence type="predicted"/>
<dbReference type="Proteomes" id="UP000178162">
    <property type="component" value="Unassembled WGS sequence"/>
</dbReference>
<dbReference type="PANTHER" id="PTHR33908">
    <property type="entry name" value="MANNOSYLTRANSFERASE YKCB-RELATED"/>
    <property type="match status" value="1"/>
</dbReference>
<evidence type="ECO:0000256" key="2">
    <source>
        <dbReference type="ARBA" id="ARBA00022475"/>
    </source>
</evidence>
<accession>A0A1G1WBE5</accession>
<evidence type="ECO:0000313" key="11">
    <source>
        <dbReference type="Proteomes" id="UP000178162"/>
    </source>
</evidence>
<feature type="transmembrane region" description="Helical" evidence="8">
    <location>
        <begin position="194"/>
        <end position="218"/>
    </location>
</feature>
<comment type="caution">
    <text evidence="10">The sequence shown here is derived from an EMBL/GenBank/DDBJ whole genome shotgun (WGS) entry which is preliminary data.</text>
</comment>
<protein>
    <recommendedName>
        <fullName evidence="9">Glycosyltransferase RgtA/B/C/D-like domain-containing protein</fullName>
    </recommendedName>
</protein>
<feature type="transmembrane region" description="Helical" evidence="8">
    <location>
        <begin position="104"/>
        <end position="122"/>
    </location>
</feature>